<dbReference type="Pfam" id="PF12680">
    <property type="entry name" value="SnoaL_2"/>
    <property type="match status" value="1"/>
</dbReference>
<accession>A0ABX7Y5J3</accession>
<proteinExistence type="predicted"/>
<evidence type="ECO:0000259" key="1">
    <source>
        <dbReference type="Pfam" id="PF12680"/>
    </source>
</evidence>
<dbReference type="RefSeq" id="WP_212324448.1">
    <property type="nucleotide sequence ID" value="NZ_AP024463.1"/>
</dbReference>
<name>A0ABX7Y5J3_9ACTN</name>
<evidence type="ECO:0000313" key="2">
    <source>
        <dbReference type="EMBL" id="QUC08484.1"/>
    </source>
</evidence>
<dbReference type="SUPFAM" id="SSF54427">
    <property type="entry name" value="NTF2-like"/>
    <property type="match status" value="1"/>
</dbReference>
<organism evidence="2 3">
    <name type="scientific">Arachnia rubra</name>
    <dbReference type="NCBI Taxonomy" id="1547448"/>
    <lineage>
        <taxon>Bacteria</taxon>
        <taxon>Bacillati</taxon>
        <taxon>Actinomycetota</taxon>
        <taxon>Actinomycetes</taxon>
        <taxon>Propionibacteriales</taxon>
        <taxon>Propionibacteriaceae</taxon>
        <taxon>Arachnia</taxon>
    </lineage>
</organism>
<feature type="domain" description="SnoaL-like" evidence="1">
    <location>
        <begin position="14"/>
        <end position="106"/>
    </location>
</feature>
<keyword evidence="3" id="KW-1185">Reference proteome</keyword>
<dbReference type="Proteomes" id="UP000678513">
    <property type="component" value="Chromosome"/>
</dbReference>
<gene>
    <name evidence="2" type="ORF">J5A65_01680</name>
</gene>
<dbReference type="InterPro" id="IPR032710">
    <property type="entry name" value="NTF2-like_dom_sf"/>
</dbReference>
<reference evidence="2 3" key="1">
    <citation type="submission" date="2021-03" db="EMBL/GenBank/DDBJ databases">
        <title>Human Oral Microbial Genomes.</title>
        <authorList>
            <person name="Johnston C.D."/>
            <person name="Chen T."/>
            <person name="Dewhirst F.E."/>
        </authorList>
    </citation>
    <scope>NUCLEOTIDE SEQUENCE [LARGE SCALE GENOMIC DNA]</scope>
    <source>
        <strain evidence="2 3">DSMZ 100122</strain>
    </source>
</reference>
<protein>
    <submittedName>
        <fullName evidence="2">Nuclear transport factor 2 family protein</fullName>
    </submittedName>
</protein>
<dbReference type="Gene3D" id="3.10.450.50">
    <property type="match status" value="1"/>
</dbReference>
<dbReference type="InterPro" id="IPR037401">
    <property type="entry name" value="SnoaL-like"/>
</dbReference>
<evidence type="ECO:0000313" key="3">
    <source>
        <dbReference type="Proteomes" id="UP000678513"/>
    </source>
</evidence>
<sequence length="129" mass="14465">MSKATGQSNRDAVLDYLDAVFNRRDLAVAESYWGQDMIQHNPTMPNGLDVLRGFITSDAPTPSYEPGLAMESGDYVMVHGRYTNWNGKDMIAVDIFRLADGKIVEHWDVMQEEVPTTQAVNGNPMFPVR</sequence>
<dbReference type="EMBL" id="CP072384">
    <property type="protein sequence ID" value="QUC08484.1"/>
    <property type="molecule type" value="Genomic_DNA"/>
</dbReference>